<evidence type="ECO:0000256" key="12">
    <source>
        <dbReference type="SAM" id="MobiDB-lite"/>
    </source>
</evidence>
<evidence type="ECO:0000256" key="9">
    <source>
        <dbReference type="ARBA" id="ARBA00023286"/>
    </source>
</evidence>
<dbReference type="AlphaFoldDB" id="A0AA39LER7"/>
<dbReference type="Pfam" id="PF02931">
    <property type="entry name" value="Neur_chan_LBD"/>
    <property type="match status" value="1"/>
</dbReference>
<comment type="caution">
    <text evidence="15">The sequence shown here is derived from an EMBL/GenBank/DDBJ whole genome shotgun (WGS) entry which is preliminary data.</text>
</comment>
<feature type="transmembrane region" description="Helical" evidence="11">
    <location>
        <begin position="322"/>
        <end position="347"/>
    </location>
</feature>
<dbReference type="InterPro" id="IPR038050">
    <property type="entry name" value="Neuro_actylchol_rec"/>
</dbReference>
<keyword evidence="8" id="KW-0325">Glycoprotein</keyword>
<dbReference type="InterPro" id="IPR036734">
    <property type="entry name" value="Neur_chan_lig-bd_sf"/>
</dbReference>
<dbReference type="GO" id="GO:0004888">
    <property type="term" value="F:transmembrane signaling receptor activity"/>
    <property type="evidence" value="ECO:0007669"/>
    <property type="project" value="InterPro"/>
</dbReference>
<keyword evidence="3 11" id="KW-0812">Transmembrane</keyword>
<feature type="compositionally biased region" description="Low complexity" evidence="12">
    <location>
        <begin position="485"/>
        <end position="498"/>
    </location>
</feature>
<name>A0AA39LER7_9BILA</name>
<feature type="domain" description="Neurotransmitter-gated ion-channel ligand-binding" evidence="13">
    <location>
        <begin position="43"/>
        <end position="256"/>
    </location>
</feature>
<dbReference type="SUPFAM" id="SSF90112">
    <property type="entry name" value="Neurotransmitter-gated ion-channel transmembrane pore"/>
    <property type="match status" value="1"/>
</dbReference>
<comment type="subcellular location">
    <subcellularLocation>
        <location evidence="1">Cell membrane</location>
        <topology evidence="1">Multi-pass membrane protein</topology>
    </subcellularLocation>
</comment>
<proteinExistence type="inferred from homology"/>
<evidence type="ECO:0000256" key="6">
    <source>
        <dbReference type="ARBA" id="ARBA00023065"/>
    </source>
</evidence>
<dbReference type="Gene3D" id="2.70.170.10">
    <property type="entry name" value="Neurotransmitter-gated ion-channel ligand-binding domain"/>
    <property type="match status" value="1"/>
</dbReference>
<sequence length="616" mass="70922">MYLIRHFFLLLLLTVPLIIYGFDSNFTSDDTFIVSPTQVPLVRLTKDILNPDRYDTRVRPMKNHSTSLKIHISMSLYQIIEVNEPSQNIKMNVWMIQKWVDEMLDWDPHDYNMINTTILPHSVVWIPDTYLYNSVVMSRDETERYMNVRADTRYWQGKKGADMSFLYPAIYTITCRLNIRYFPYDQQNCTLTISSWTNSKSALDYYGDEEVNLQSYIPNEEWDVISFRVYRHEYKYACCPEPWVILEASIVIRRKPLYYVVNLIIPTSIITIVAITGFFTPASTSDDRTEKINLGITTLLAMSILMLMVSDQMPTTSEFVPLIAWFYLSIIIIVSIGTFLTSIVLSIQGRRQYGRLPPLMIRHLFFVMFIKWACLSVPPQLLKIWEELDDHPYDCWIRKKKGVRTSQQVETNGAARKRSIASDKRNSCTREEQKDIGEMLIAPTVELDLLHPKRPSKKSVWLRASQRASAKRPPQLEEKGSLPMIDISTPTSPSSPDSGKSRRPSKISMWDNAMMLVGLGDRGSTKDDSSQKTGMSAEMLAMKRKRQCSLEWEFIATILDRILLIMFSAAVIVVTLGMMVTGHMAQHYYDKIAREELTKTPAPAPTDPPNANASLF</sequence>
<organism evidence="15 16">
    <name type="scientific">Steinernema hermaphroditum</name>
    <dbReference type="NCBI Taxonomy" id="289476"/>
    <lineage>
        <taxon>Eukaryota</taxon>
        <taxon>Metazoa</taxon>
        <taxon>Ecdysozoa</taxon>
        <taxon>Nematoda</taxon>
        <taxon>Chromadorea</taxon>
        <taxon>Rhabditida</taxon>
        <taxon>Tylenchina</taxon>
        <taxon>Panagrolaimomorpha</taxon>
        <taxon>Strongyloidoidea</taxon>
        <taxon>Steinernematidae</taxon>
        <taxon>Steinernema</taxon>
    </lineage>
</organism>
<evidence type="ECO:0000259" key="13">
    <source>
        <dbReference type="Pfam" id="PF02931"/>
    </source>
</evidence>
<reference evidence="15" key="1">
    <citation type="submission" date="2023-06" db="EMBL/GenBank/DDBJ databases">
        <title>Genomic analysis of the entomopathogenic nematode Steinernema hermaphroditum.</title>
        <authorList>
            <person name="Schwarz E.M."/>
            <person name="Heppert J.K."/>
            <person name="Baniya A."/>
            <person name="Schwartz H.T."/>
            <person name="Tan C.-H."/>
            <person name="Antoshechkin I."/>
            <person name="Sternberg P.W."/>
            <person name="Goodrich-Blair H."/>
            <person name="Dillman A.R."/>
        </authorList>
    </citation>
    <scope>NUCLEOTIDE SEQUENCE</scope>
    <source>
        <strain evidence="15">PS9179</strain>
        <tissue evidence="15">Whole animal</tissue>
    </source>
</reference>
<dbReference type="InterPro" id="IPR006029">
    <property type="entry name" value="Neurotrans-gated_channel_TM"/>
</dbReference>
<dbReference type="InterPro" id="IPR018000">
    <property type="entry name" value="Neurotransmitter_ion_chnl_CS"/>
</dbReference>
<gene>
    <name evidence="15" type="ORF">QR680_000814</name>
</gene>
<dbReference type="InterPro" id="IPR006202">
    <property type="entry name" value="Neur_chan_lig-bd"/>
</dbReference>
<feature type="chain" id="PRO_5041485899" evidence="11">
    <location>
        <begin position="22"/>
        <end position="616"/>
    </location>
</feature>
<protein>
    <submittedName>
        <fullName evidence="15">Uncharacterized protein</fullName>
    </submittedName>
</protein>
<evidence type="ECO:0000259" key="14">
    <source>
        <dbReference type="Pfam" id="PF02932"/>
    </source>
</evidence>
<evidence type="ECO:0000256" key="5">
    <source>
        <dbReference type="ARBA" id="ARBA00022989"/>
    </source>
</evidence>
<evidence type="ECO:0000313" key="16">
    <source>
        <dbReference type="Proteomes" id="UP001175271"/>
    </source>
</evidence>
<dbReference type="GO" id="GO:0005230">
    <property type="term" value="F:extracellular ligand-gated monoatomic ion channel activity"/>
    <property type="evidence" value="ECO:0007669"/>
    <property type="project" value="InterPro"/>
</dbReference>
<evidence type="ECO:0000256" key="7">
    <source>
        <dbReference type="ARBA" id="ARBA00023136"/>
    </source>
</evidence>
<dbReference type="PROSITE" id="PS00236">
    <property type="entry name" value="NEUROTR_ION_CHANNEL"/>
    <property type="match status" value="1"/>
</dbReference>
<dbReference type="InterPro" id="IPR006201">
    <property type="entry name" value="Neur_channel"/>
</dbReference>
<evidence type="ECO:0000313" key="15">
    <source>
        <dbReference type="EMBL" id="KAK0394577.1"/>
    </source>
</evidence>
<keyword evidence="7 11" id="KW-0472">Membrane</keyword>
<dbReference type="PANTHER" id="PTHR18945">
    <property type="entry name" value="NEUROTRANSMITTER GATED ION CHANNEL"/>
    <property type="match status" value="1"/>
</dbReference>
<dbReference type="EMBL" id="JAUCMV010000005">
    <property type="protein sequence ID" value="KAK0394577.1"/>
    <property type="molecule type" value="Genomic_DNA"/>
</dbReference>
<keyword evidence="11" id="KW-0813">Transport</keyword>
<dbReference type="CDD" id="cd18997">
    <property type="entry name" value="LGIC_ECD_nAChR"/>
    <property type="match status" value="1"/>
</dbReference>
<accession>A0AA39LER7</accession>
<keyword evidence="16" id="KW-1185">Reference proteome</keyword>
<evidence type="ECO:0000256" key="2">
    <source>
        <dbReference type="ARBA" id="ARBA00009237"/>
    </source>
</evidence>
<feature type="transmembrane region" description="Helical" evidence="11">
    <location>
        <begin position="292"/>
        <end position="310"/>
    </location>
</feature>
<dbReference type="InterPro" id="IPR036719">
    <property type="entry name" value="Neuro-gated_channel_TM_sf"/>
</dbReference>
<evidence type="ECO:0000256" key="10">
    <source>
        <dbReference type="ARBA" id="ARBA00023303"/>
    </source>
</evidence>
<keyword evidence="10 11" id="KW-0407">Ion channel</keyword>
<comment type="similarity">
    <text evidence="2">Belongs to the ligand-gated ion channel (TC 1.A.9) family. Acetylcholine receptor (TC 1.A.9.1) subfamily.</text>
</comment>
<dbReference type="PRINTS" id="PR00252">
    <property type="entry name" value="NRIONCHANNEL"/>
</dbReference>
<keyword evidence="4 11" id="KW-0732">Signal</keyword>
<evidence type="ECO:0000256" key="11">
    <source>
        <dbReference type="RuleBase" id="RU000687"/>
    </source>
</evidence>
<feature type="transmembrane region" description="Helical" evidence="11">
    <location>
        <begin position="562"/>
        <end position="581"/>
    </location>
</feature>
<feature type="transmembrane region" description="Helical" evidence="11">
    <location>
        <begin position="257"/>
        <end position="280"/>
    </location>
</feature>
<evidence type="ECO:0000256" key="4">
    <source>
        <dbReference type="ARBA" id="ARBA00022729"/>
    </source>
</evidence>
<feature type="region of interest" description="Disordered" evidence="12">
    <location>
        <begin position="460"/>
        <end position="506"/>
    </location>
</feature>
<feature type="compositionally biased region" description="Basic and acidic residues" evidence="12">
    <location>
        <begin position="420"/>
        <end position="435"/>
    </location>
</feature>
<dbReference type="GO" id="GO:0005886">
    <property type="term" value="C:plasma membrane"/>
    <property type="evidence" value="ECO:0007669"/>
    <property type="project" value="UniProtKB-SubCell"/>
</dbReference>
<feature type="signal peptide" evidence="11">
    <location>
        <begin position="1"/>
        <end position="21"/>
    </location>
</feature>
<keyword evidence="6 11" id="KW-0406">Ion transport</keyword>
<dbReference type="Gene3D" id="1.20.58.390">
    <property type="entry name" value="Neurotransmitter-gated ion-channel transmembrane domain"/>
    <property type="match status" value="1"/>
</dbReference>
<dbReference type="FunFam" id="2.70.170.10:FF:000031">
    <property type="entry name" value="AcetylCholine Receptor"/>
    <property type="match status" value="1"/>
</dbReference>
<feature type="domain" description="Neurotransmitter-gated ion-channel transmembrane" evidence="14">
    <location>
        <begin position="263"/>
        <end position="578"/>
    </location>
</feature>
<evidence type="ECO:0000256" key="8">
    <source>
        <dbReference type="ARBA" id="ARBA00023180"/>
    </source>
</evidence>
<evidence type="ECO:0000256" key="3">
    <source>
        <dbReference type="ARBA" id="ARBA00022692"/>
    </source>
</evidence>
<feature type="region of interest" description="Disordered" evidence="12">
    <location>
        <begin position="407"/>
        <end position="435"/>
    </location>
</feature>
<dbReference type="Pfam" id="PF02932">
    <property type="entry name" value="Neur_chan_memb"/>
    <property type="match status" value="1"/>
</dbReference>
<dbReference type="Proteomes" id="UP001175271">
    <property type="component" value="Unassembled WGS sequence"/>
</dbReference>
<dbReference type="SUPFAM" id="SSF63712">
    <property type="entry name" value="Nicotinic receptor ligand binding domain-like"/>
    <property type="match status" value="1"/>
</dbReference>
<dbReference type="CDD" id="cd19051">
    <property type="entry name" value="LGIC_TM_cation"/>
    <property type="match status" value="1"/>
</dbReference>
<keyword evidence="9" id="KW-1071">Ligand-gated ion channel</keyword>
<keyword evidence="5 11" id="KW-1133">Transmembrane helix</keyword>
<evidence type="ECO:0000256" key="1">
    <source>
        <dbReference type="ARBA" id="ARBA00004651"/>
    </source>
</evidence>